<gene>
    <name evidence="1" type="ORF">BDN72DRAFT_757728</name>
</gene>
<evidence type="ECO:0000313" key="2">
    <source>
        <dbReference type="Proteomes" id="UP000308600"/>
    </source>
</evidence>
<sequence>MDTPASDETPSKLTGLQTQVEVLTDLYNQMQSLHRLPALLVQPPVDNGLGGTARQNLELELQRIKSLQETVRSDRVQSALKCARDSLKADSSGLNSNLRREMRKRRRPPTPESPRPFIAETKNRLLFPRIGDPKLHIGDKLLGFIREFNNAQKSKLQIWEKHRGIERRQPMTLRLRIPDVLIAYIQLEYPNRVGVASVTTFGPREKKAPHAQSDYSVYQSLSQQLAKMLEQEPEVTLEGVMSLLGSYETLFVERCRVCDRILSVEGHLPPVVREWTEDEAETQLDAASASAGRWAARHSGCR</sequence>
<evidence type="ECO:0000313" key="1">
    <source>
        <dbReference type="EMBL" id="TFK75305.1"/>
    </source>
</evidence>
<accession>A0ACD3BBU0</accession>
<dbReference type="Proteomes" id="UP000308600">
    <property type="component" value="Unassembled WGS sequence"/>
</dbReference>
<proteinExistence type="predicted"/>
<organism evidence="1 2">
    <name type="scientific">Pluteus cervinus</name>
    <dbReference type="NCBI Taxonomy" id="181527"/>
    <lineage>
        <taxon>Eukaryota</taxon>
        <taxon>Fungi</taxon>
        <taxon>Dikarya</taxon>
        <taxon>Basidiomycota</taxon>
        <taxon>Agaricomycotina</taxon>
        <taxon>Agaricomycetes</taxon>
        <taxon>Agaricomycetidae</taxon>
        <taxon>Agaricales</taxon>
        <taxon>Pluteineae</taxon>
        <taxon>Pluteaceae</taxon>
        <taxon>Pluteus</taxon>
    </lineage>
</organism>
<keyword evidence="2" id="KW-1185">Reference proteome</keyword>
<reference evidence="1 2" key="1">
    <citation type="journal article" date="2019" name="Nat. Ecol. Evol.">
        <title>Megaphylogeny resolves global patterns of mushroom evolution.</title>
        <authorList>
            <person name="Varga T."/>
            <person name="Krizsan K."/>
            <person name="Foldi C."/>
            <person name="Dima B."/>
            <person name="Sanchez-Garcia M."/>
            <person name="Sanchez-Ramirez S."/>
            <person name="Szollosi G.J."/>
            <person name="Szarkandi J.G."/>
            <person name="Papp V."/>
            <person name="Albert L."/>
            <person name="Andreopoulos W."/>
            <person name="Angelini C."/>
            <person name="Antonin V."/>
            <person name="Barry K.W."/>
            <person name="Bougher N.L."/>
            <person name="Buchanan P."/>
            <person name="Buyck B."/>
            <person name="Bense V."/>
            <person name="Catcheside P."/>
            <person name="Chovatia M."/>
            <person name="Cooper J."/>
            <person name="Damon W."/>
            <person name="Desjardin D."/>
            <person name="Finy P."/>
            <person name="Geml J."/>
            <person name="Haridas S."/>
            <person name="Hughes K."/>
            <person name="Justo A."/>
            <person name="Karasinski D."/>
            <person name="Kautmanova I."/>
            <person name="Kiss B."/>
            <person name="Kocsube S."/>
            <person name="Kotiranta H."/>
            <person name="LaButti K.M."/>
            <person name="Lechner B.E."/>
            <person name="Liimatainen K."/>
            <person name="Lipzen A."/>
            <person name="Lukacs Z."/>
            <person name="Mihaltcheva S."/>
            <person name="Morgado L.N."/>
            <person name="Niskanen T."/>
            <person name="Noordeloos M.E."/>
            <person name="Ohm R.A."/>
            <person name="Ortiz-Santana B."/>
            <person name="Ovrebo C."/>
            <person name="Racz N."/>
            <person name="Riley R."/>
            <person name="Savchenko A."/>
            <person name="Shiryaev A."/>
            <person name="Soop K."/>
            <person name="Spirin V."/>
            <person name="Szebenyi C."/>
            <person name="Tomsovsky M."/>
            <person name="Tulloss R.E."/>
            <person name="Uehling J."/>
            <person name="Grigoriev I.V."/>
            <person name="Vagvolgyi C."/>
            <person name="Papp T."/>
            <person name="Martin F.M."/>
            <person name="Miettinen O."/>
            <person name="Hibbett D.S."/>
            <person name="Nagy L.G."/>
        </authorList>
    </citation>
    <scope>NUCLEOTIDE SEQUENCE [LARGE SCALE GENOMIC DNA]</scope>
    <source>
        <strain evidence="1 2">NL-1719</strain>
    </source>
</reference>
<name>A0ACD3BBU0_9AGAR</name>
<protein>
    <submittedName>
        <fullName evidence="1">Uncharacterized protein</fullName>
    </submittedName>
</protein>
<dbReference type="EMBL" id="ML208263">
    <property type="protein sequence ID" value="TFK75305.1"/>
    <property type="molecule type" value="Genomic_DNA"/>
</dbReference>